<sequence length="228" mass="25119">MGPGLMGARRVSNLSEEQRKRKRENDRIAQQNIRRRNKQLIENLQIEVDTLRKQNDGTDVREVMRENNRLKKEVRLLRKTLNIHTGQQYQSPGIDVEDEAIGGNMSGYYVPHDDYGSPYGGGNSYDHWPNSVVPISTTAAVKSAGSSPRPSAPGEDLTPTCGHAGVPMVEGHVMAAHTSAPSLGSAKTKYEEPEGGPSTDRYTNHGAQSSSAFLQEGHWPGYPNSNYF</sequence>
<evidence type="ECO:0000256" key="1">
    <source>
        <dbReference type="SAM" id="MobiDB-lite"/>
    </source>
</evidence>
<feature type="region of interest" description="Disordered" evidence="1">
    <location>
        <begin position="140"/>
        <end position="166"/>
    </location>
</feature>
<feature type="compositionally biased region" description="Low complexity" evidence="1">
    <location>
        <begin position="143"/>
        <end position="154"/>
    </location>
</feature>
<dbReference type="Gene3D" id="1.20.5.170">
    <property type="match status" value="1"/>
</dbReference>
<dbReference type="HOGENOM" id="CLU_1214616_0_0_1"/>
<dbReference type="PANTHER" id="PTHR37012">
    <property type="entry name" value="B-ZIP TRANSCRIPTION FACTOR (EUROFUNG)-RELATED"/>
    <property type="match status" value="1"/>
</dbReference>
<feature type="region of interest" description="Disordered" evidence="1">
    <location>
        <begin position="180"/>
        <end position="228"/>
    </location>
</feature>
<feature type="region of interest" description="Disordered" evidence="1">
    <location>
        <begin position="1"/>
        <end position="27"/>
    </location>
</feature>
<dbReference type="AlphaFoldDB" id="Q2GTJ9"/>
<dbReference type="OrthoDB" id="3535998at2759"/>
<dbReference type="RefSeq" id="XP_001226632.1">
    <property type="nucleotide sequence ID" value="XM_001226631.1"/>
</dbReference>
<dbReference type="OMA" id="CAPEEYG"/>
<dbReference type="GeneID" id="4394884"/>
<dbReference type="Proteomes" id="UP000001056">
    <property type="component" value="Unassembled WGS sequence"/>
</dbReference>
<accession>Q2GTJ9</accession>
<proteinExistence type="predicted"/>
<dbReference type="InParanoid" id="Q2GTJ9"/>
<name>Q2GTJ9_CHAGB</name>
<feature type="compositionally biased region" description="Basic and acidic residues" evidence="1">
    <location>
        <begin position="16"/>
        <end position="27"/>
    </location>
</feature>
<evidence type="ECO:0000313" key="2">
    <source>
        <dbReference type="EMBL" id="EAQ84691.1"/>
    </source>
</evidence>
<evidence type="ECO:0008006" key="4">
    <source>
        <dbReference type="Google" id="ProtNLM"/>
    </source>
</evidence>
<dbReference type="VEuPathDB" id="FungiDB:CHGG_08705"/>
<dbReference type="EMBL" id="CH408034">
    <property type="protein sequence ID" value="EAQ84691.1"/>
    <property type="molecule type" value="Genomic_DNA"/>
</dbReference>
<evidence type="ECO:0000313" key="3">
    <source>
        <dbReference type="Proteomes" id="UP000001056"/>
    </source>
</evidence>
<dbReference type="CDD" id="cd14688">
    <property type="entry name" value="bZIP_YAP"/>
    <property type="match status" value="1"/>
</dbReference>
<keyword evidence="3" id="KW-1185">Reference proteome</keyword>
<gene>
    <name evidence="2" type="ORF">CHGG_08705</name>
</gene>
<protein>
    <recommendedName>
        <fullName evidence="4">BZIP domain-containing protein</fullName>
    </recommendedName>
</protein>
<reference evidence="3" key="1">
    <citation type="journal article" date="2015" name="Genome Announc.">
        <title>Draft genome sequence of the cellulolytic fungus Chaetomium globosum.</title>
        <authorList>
            <person name="Cuomo C.A."/>
            <person name="Untereiner W.A."/>
            <person name="Ma L.-J."/>
            <person name="Grabherr M."/>
            <person name="Birren B.W."/>
        </authorList>
    </citation>
    <scope>NUCLEOTIDE SEQUENCE [LARGE SCALE GENOMIC DNA]</scope>
    <source>
        <strain evidence="3">ATCC 6205 / CBS 148.51 / DSM 1962 / NBRC 6347 / NRRL 1970</strain>
    </source>
</reference>
<dbReference type="eggNOG" id="ENOG502SU86">
    <property type="taxonomic scope" value="Eukaryota"/>
</dbReference>
<organism evidence="2 3">
    <name type="scientific">Chaetomium globosum (strain ATCC 6205 / CBS 148.51 / DSM 1962 / NBRC 6347 / NRRL 1970)</name>
    <name type="common">Soil fungus</name>
    <dbReference type="NCBI Taxonomy" id="306901"/>
    <lineage>
        <taxon>Eukaryota</taxon>
        <taxon>Fungi</taxon>
        <taxon>Dikarya</taxon>
        <taxon>Ascomycota</taxon>
        <taxon>Pezizomycotina</taxon>
        <taxon>Sordariomycetes</taxon>
        <taxon>Sordariomycetidae</taxon>
        <taxon>Sordariales</taxon>
        <taxon>Chaetomiaceae</taxon>
        <taxon>Chaetomium</taxon>
    </lineage>
</organism>